<dbReference type="GO" id="GO:0005737">
    <property type="term" value="C:cytoplasm"/>
    <property type="evidence" value="ECO:0007669"/>
    <property type="project" value="UniProtKB-SubCell"/>
</dbReference>
<accession>A0A977IC27</accession>
<dbReference type="PANTHER" id="PTHR42197:SF1">
    <property type="entry name" value="TRNA (CYTIDINE(56)-2'-O)-METHYLTRANSFERASE"/>
    <property type="match status" value="1"/>
</dbReference>
<dbReference type="PANTHER" id="PTHR42197">
    <property type="entry name" value="TRNA (CYTIDINE(56)-2'-O)-METHYLTRANSFERASE"/>
    <property type="match status" value="1"/>
</dbReference>
<protein>
    <recommendedName>
        <fullName evidence="6 14">tRNA (cytidine(56)-2'-O)-methyltransferase</fullName>
        <ecNumber evidence="5 14">2.1.1.206</ecNumber>
    </recommendedName>
    <alternativeName>
        <fullName evidence="12 14">tRNA ribose 2'-O-methyltransferase aTrm56</fullName>
    </alternativeName>
</protein>
<organism evidence="15">
    <name type="scientific">Nitrososphaera viennensis</name>
    <dbReference type="NCBI Taxonomy" id="1034015"/>
    <lineage>
        <taxon>Archaea</taxon>
        <taxon>Nitrososphaerota</taxon>
        <taxon>Nitrososphaeria</taxon>
        <taxon>Nitrososphaerales</taxon>
        <taxon>Nitrososphaeraceae</taxon>
        <taxon>Nitrososphaera</taxon>
    </lineage>
</organism>
<name>A0A977IC27_9ARCH</name>
<dbReference type="RefSeq" id="WP_075054943.1">
    <property type="nucleotide sequence ID" value="NZ_CP103305.1"/>
</dbReference>
<comment type="function">
    <text evidence="1 14">Specifically catalyzes the AdoMet-dependent 2'-O-ribose methylation of cytidine at position 56 in tRNAs.</text>
</comment>
<dbReference type="GeneID" id="74947092"/>
<evidence type="ECO:0000256" key="13">
    <source>
        <dbReference type="ARBA" id="ARBA00047792"/>
    </source>
</evidence>
<proteinExistence type="inferred from homology"/>
<dbReference type="HAMAP" id="MF_00077">
    <property type="entry name" value="tRNA_methyltr_aTrm56"/>
    <property type="match status" value="1"/>
</dbReference>
<evidence type="ECO:0000256" key="1">
    <source>
        <dbReference type="ARBA" id="ARBA00003959"/>
    </source>
</evidence>
<dbReference type="InterPro" id="IPR029028">
    <property type="entry name" value="Alpha/beta_knot_MTases"/>
</dbReference>
<dbReference type="InterPro" id="IPR029026">
    <property type="entry name" value="tRNA_m1G_MTases_N"/>
</dbReference>
<evidence type="ECO:0000256" key="10">
    <source>
        <dbReference type="ARBA" id="ARBA00022691"/>
    </source>
</evidence>
<comment type="similarity">
    <text evidence="3 14">Belongs to the aTrm56 family.</text>
</comment>
<keyword evidence="9 14" id="KW-0808">Transferase</keyword>
<comment type="subunit">
    <text evidence="4 14">Homodimer.</text>
</comment>
<dbReference type="Pfam" id="PF01994">
    <property type="entry name" value="Trm56"/>
    <property type="match status" value="1"/>
</dbReference>
<evidence type="ECO:0000256" key="12">
    <source>
        <dbReference type="ARBA" id="ARBA00029826"/>
    </source>
</evidence>
<comment type="catalytic activity">
    <reaction evidence="13 14">
        <text>cytidine(56) in tRNA + S-adenosyl-L-methionine = 2'-O-methylcytidine(56) in tRNA + S-adenosyl-L-homocysteine + H(+)</text>
        <dbReference type="Rhea" id="RHEA:42968"/>
        <dbReference type="Rhea" id="RHEA-COMP:10308"/>
        <dbReference type="Rhea" id="RHEA-COMP:10309"/>
        <dbReference type="ChEBI" id="CHEBI:15378"/>
        <dbReference type="ChEBI" id="CHEBI:57856"/>
        <dbReference type="ChEBI" id="CHEBI:59789"/>
        <dbReference type="ChEBI" id="CHEBI:74495"/>
        <dbReference type="ChEBI" id="CHEBI:82748"/>
        <dbReference type="EC" id="2.1.1.206"/>
    </reaction>
</comment>
<evidence type="ECO:0000256" key="2">
    <source>
        <dbReference type="ARBA" id="ARBA00004496"/>
    </source>
</evidence>
<evidence type="ECO:0000256" key="4">
    <source>
        <dbReference type="ARBA" id="ARBA00011738"/>
    </source>
</evidence>
<dbReference type="SUPFAM" id="SSF75217">
    <property type="entry name" value="alpha/beta knot"/>
    <property type="match status" value="1"/>
</dbReference>
<evidence type="ECO:0000256" key="5">
    <source>
        <dbReference type="ARBA" id="ARBA00012624"/>
    </source>
</evidence>
<feature type="binding site" evidence="14">
    <location>
        <begin position="129"/>
        <end position="136"/>
    </location>
    <ligand>
        <name>S-adenosyl-L-methionine</name>
        <dbReference type="ChEBI" id="CHEBI:59789"/>
    </ligand>
</feature>
<keyword evidence="10 14" id="KW-0949">S-adenosyl-L-methionine</keyword>
<dbReference type="GO" id="GO:0002128">
    <property type="term" value="P:tRNA nucleoside ribose methylation"/>
    <property type="evidence" value="ECO:0007669"/>
    <property type="project" value="UniProtKB-UniRule"/>
</dbReference>
<keyword evidence="8 14" id="KW-0489">Methyltransferase</keyword>
<evidence type="ECO:0000256" key="7">
    <source>
        <dbReference type="ARBA" id="ARBA00022490"/>
    </source>
</evidence>
<keyword evidence="7 14" id="KW-0963">Cytoplasm</keyword>
<evidence type="ECO:0000256" key="11">
    <source>
        <dbReference type="ARBA" id="ARBA00022694"/>
    </source>
</evidence>
<dbReference type="NCBIfam" id="NF003048">
    <property type="entry name" value="PRK03958.1"/>
    <property type="match status" value="1"/>
</dbReference>
<dbReference type="AlphaFoldDB" id="A0A977IC27"/>
<dbReference type="EC" id="2.1.1.206" evidence="5 14"/>
<dbReference type="Proteomes" id="UP001059771">
    <property type="component" value="Chromosome"/>
</dbReference>
<dbReference type="GO" id="GO:0106059">
    <property type="term" value="F:tRNA (cytidine(56)-2'-O)-methyltransferase activity"/>
    <property type="evidence" value="ECO:0007669"/>
    <property type="project" value="UniProtKB-EC"/>
</dbReference>
<evidence type="ECO:0000256" key="9">
    <source>
        <dbReference type="ARBA" id="ARBA00022679"/>
    </source>
</evidence>
<dbReference type="EMBL" id="CP103305">
    <property type="protein sequence ID" value="UVS68055.1"/>
    <property type="molecule type" value="Genomic_DNA"/>
</dbReference>
<evidence type="ECO:0000256" key="8">
    <source>
        <dbReference type="ARBA" id="ARBA00022603"/>
    </source>
</evidence>
<dbReference type="PIRSF" id="PIRSF016123">
    <property type="entry name" value="UCP016123"/>
    <property type="match status" value="1"/>
</dbReference>
<evidence type="ECO:0000256" key="14">
    <source>
        <dbReference type="HAMAP-Rule" id="MF_00077"/>
    </source>
</evidence>
<evidence type="ECO:0000313" key="15">
    <source>
        <dbReference type="EMBL" id="UVS68055.1"/>
    </source>
</evidence>
<feature type="binding site" evidence="14">
    <location>
        <position position="86"/>
    </location>
    <ligand>
        <name>S-adenosyl-L-methionine</name>
        <dbReference type="ChEBI" id="CHEBI:59789"/>
    </ligand>
</feature>
<gene>
    <name evidence="15" type="ORF">NWT39_09090</name>
</gene>
<dbReference type="Gene3D" id="3.40.1280.10">
    <property type="match status" value="1"/>
</dbReference>
<reference evidence="15" key="1">
    <citation type="submission" date="2022-08" db="EMBL/GenBank/DDBJ databases">
        <title>Dynamic responses of ammonia-oxidizing microbial communities induced by reactive oxygen species (ROS) in fluctuating redox aquifers.</title>
        <authorList>
            <person name="Wang P."/>
            <person name="Wang H."/>
        </authorList>
    </citation>
    <scope>NUCLEOTIDE SEQUENCE</scope>
    <source>
        <strain evidence="15">PLX03</strain>
    </source>
</reference>
<keyword evidence="11 14" id="KW-0819">tRNA processing</keyword>
<evidence type="ECO:0000256" key="6">
    <source>
        <dbReference type="ARBA" id="ARBA00013709"/>
    </source>
</evidence>
<feature type="binding site" evidence="14">
    <location>
        <begin position="111"/>
        <end position="115"/>
    </location>
    <ligand>
        <name>S-adenosyl-L-methionine</name>
        <dbReference type="ChEBI" id="CHEBI:59789"/>
    </ligand>
</feature>
<dbReference type="CDD" id="cd18083">
    <property type="entry name" value="aTrm56-like"/>
    <property type="match status" value="1"/>
</dbReference>
<dbReference type="InterPro" id="IPR002845">
    <property type="entry name" value="tRNA_mtfrase_aTrm56"/>
</dbReference>
<comment type="subcellular location">
    <subcellularLocation>
        <location evidence="2 14">Cytoplasm</location>
    </subcellularLocation>
</comment>
<sequence length="176" mass="19604">MKKQQVAVLRIGHRLVRDDRVTTHAALVSRAFGAERIYMTGIDQSVKDTVNAVGKRWGGNFEVEIIEDWKGVARAWKKSGGKIAHLTMYGINIDDAIEKVRKEEKLLVIIGAEKVPREAYELADYNIAVGNQPHSEIAALAIFLDRVFSGKQLKKEVAGGQLRIVPSEKGKQVEKI</sequence>
<evidence type="ECO:0000256" key="3">
    <source>
        <dbReference type="ARBA" id="ARBA00010324"/>
    </source>
</evidence>